<organism evidence="1">
    <name type="scientific">Anguilla anguilla</name>
    <name type="common">European freshwater eel</name>
    <name type="synonym">Muraena anguilla</name>
    <dbReference type="NCBI Taxonomy" id="7936"/>
    <lineage>
        <taxon>Eukaryota</taxon>
        <taxon>Metazoa</taxon>
        <taxon>Chordata</taxon>
        <taxon>Craniata</taxon>
        <taxon>Vertebrata</taxon>
        <taxon>Euteleostomi</taxon>
        <taxon>Actinopterygii</taxon>
        <taxon>Neopterygii</taxon>
        <taxon>Teleostei</taxon>
        <taxon>Anguilliformes</taxon>
        <taxon>Anguillidae</taxon>
        <taxon>Anguilla</taxon>
    </lineage>
</organism>
<reference evidence="1" key="2">
    <citation type="journal article" date="2015" name="Fish Shellfish Immunol.">
        <title>Early steps in the European eel (Anguilla anguilla)-Vibrio vulnificus interaction in the gills: Role of the RtxA13 toxin.</title>
        <authorList>
            <person name="Callol A."/>
            <person name="Pajuelo D."/>
            <person name="Ebbesson L."/>
            <person name="Teles M."/>
            <person name="MacKenzie S."/>
            <person name="Amaro C."/>
        </authorList>
    </citation>
    <scope>NUCLEOTIDE SEQUENCE</scope>
</reference>
<evidence type="ECO:0000313" key="1">
    <source>
        <dbReference type="EMBL" id="JAH63921.1"/>
    </source>
</evidence>
<proteinExistence type="predicted"/>
<accession>A0A0E9UDR4</accession>
<reference evidence="1" key="1">
    <citation type="submission" date="2014-11" db="EMBL/GenBank/DDBJ databases">
        <authorList>
            <person name="Amaro Gonzalez C."/>
        </authorList>
    </citation>
    <scope>NUCLEOTIDE SEQUENCE</scope>
</reference>
<dbReference type="EMBL" id="GBXM01044656">
    <property type="protein sequence ID" value="JAH63921.1"/>
    <property type="molecule type" value="Transcribed_RNA"/>
</dbReference>
<name>A0A0E9UDR4_ANGAN</name>
<protein>
    <submittedName>
        <fullName evidence="1">Uncharacterized protein</fullName>
    </submittedName>
</protein>
<dbReference type="AlphaFoldDB" id="A0A0E9UDR4"/>
<sequence length="26" mass="2964">MNSSSTMRPDSAWSLRQGIKLHWTAC</sequence>